<evidence type="ECO:0000313" key="2">
    <source>
        <dbReference type="EMBL" id="SHJ11787.1"/>
    </source>
</evidence>
<sequence length="40" mass="4407">MDNVLGARTGFNGDCTVLFFILIFLCLFWDRGLFGGGCCN</sequence>
<accession>A0A1M6GPA3</accession>
<organism evidence="2 3">
    <name type="scientific">Thermoclostridium caenicola</name>
    <dbReference type="NCBI Taxonomy" id="659425"/>
    <lineage>
        <taxon>Bacteria</taxon>
        <taxon>Bacillati</taxon>
        <taxon>Bacillota</taxon>
        <taxon>Clostridia</taxon>
        <taxon>Eubacteriales</taxon>
        <taxon>Oscillospiraceae</taxon>
        <taxon>Thermoclostridium</taxon>
    </lineage>
</organism>
<proteinExistence type="predicted"/>
<protein>
    <submittedName>
        <fullName evidence="2">Uncharacterized protein</fullName>
    </submittedName>
</protein>
<evidence type="ECO:0000313" key="3">
    <source>
        <dbReference type="Proteomes" id="UP000324781"/>
    </source>
</evidence>
<evidence type="ECO:0000256" key="1">
    <source>
        <dbReference type="SAM" id="Phobius"/>
    </source>
</evidence>
<reference evidence="2 3" key="1">
    <citation type="submission" date="2016-11" db="EMBL/GenBank/DDBJ databases">
        <authorList>
            <person name="Varghese N."/>
            <person name="Submissions S."/>
        </authorList>
    </citation>
    <scope>NUCLEOTIDE SEQUENCE [LARGE SCALE GENOMIC DNA]</scope>
    <source>
        <strain evidence="2 3">DSM 19027</strain>
    </source>
</reference>
<keyword evidence="1" id="KW-1133">Transmembrane helix</keyword>
<dbReference type="AlphaFoldDB" id="A0A1M6GPA3"/>
<dbReference type="RefSeq" id="WP_279231991.1">
    <property type="nucleotide sequence ID" value="NZ_DAONMB010000020.1"/>
</dbReference>
<dbReference type="EMBL" id="FQZP01000025">
    <property type="protein sequence ID" value="SHJ11787.1"/>
    <property type="molecule type" value="Genomic_DNA"/>
</dbReference>
<keyword evidence="1" id="KW-0472">Membrane</keyword>
<feature type="transmembrane region" description="Helical" evidence="1">
    <location>
        <begin position="16"/>
        <end position="34"/>
    </location>
</feature>
<name>A0A1M6GPA3_9FIRM</name>
<keyword evidence="3" id="KW-1185">Reference proteome</keyword>
<gene>
    <name evidence="2" type="ORF">SAMN05444373_102532</name>
</gene>
<dbReference type="Proteomes" id="UP000324781">
    <property type="component" value="Unassembled WGS sequence"/>
</dbReference>
<keyword evidence="1" id="KW-0812">Transmembrane</keyword>